<dbReference type="AlphaFoldDB" id="A0A397UTD0"/>
<sequence length="192" mass="22735">MRKGAQESFKQGKLLKASEIIPKENVENQTFDALHKVSQQVRFVLSLAVEWDYESKAIMRECVYNAGYLEHRQSENLVFITKRFDALKKLKESHYEEFQYSKQMKESQWKIDLEFQDVKNMFDPVVKKVTDLIQSHCASTERRCATMFLISEFSKNCYLQTQIRQHFATQFPVIKIPPQFMLDIKYSQLVCL</sequence>
<dbReference type="OrthoDB" id="2963168at2759"/>
<keyword evidence="2" id="KW-1185">Reference proteome</keyword>
<dbReference type="Proteomes" id="UP000266673">
    <property type="component" value="Unassembled WGS sequence"/>
</dbReference>
<dbReference type="STRING" id="44941.A0A397UTD0"/>
<name>A0A397UTD0_9GLOM</name>
<organism evidence="1 2">
    <name type="scientific">Gigaspora rosea</name>
    <dbReference type="NCBI Taxonomy" id="44941"/>
    <lineage>
        <taxon>Eukaryota</taxon>
        <taxon>Fungi</taxon>
        <taxon>Fungi incertae sedis</taxon>
        <taxon>Mucoromycota</taxon>
        <taxon>Glomeromycotina</taxon>
        <taxon>Glomeromycetes</taxon>
        <taxon>Diversisporales</taxon>
        <taxon>Gigasporaceae</taxon>
        <taxon>Gigaspora</taxon>
    </lineage>
</organism>
<evidence type="ECO:0000313" key="1">
    <source>
        <dbReference type="EMBL" id="RIB12891.1"/>
    </source>
</evidence>
<gene>
    <name evidence="1" type="ORF">C2G38_2199434</name>
</gene>
<accession>A0A397UTD0</accession>
<dbReference type="EMBL" id="QKWP01000979">
    <property type="protein sequence ID" value="RIB12891.1"/>
    <property type="molecule type" value="Genomic_DNA"/>
</dbReference>
<comment type="caution">
    <text evidence="1">The sequence shown here is derived from an EMBL/GenBank/DDBJ whole genome shotgun (WGS) entry which is preliminary data.</text>
</comment>
<dbReference type="PANTHER" id="PTHR14187:SF5">
    <property type="entry name" value="HEAT SHOCK 70 KDA PROTEIN 12A"/>
    <property type="match status" value="1"/>
</dbReference>
<reference evidence="1 2" key="1">
    <citation type="submission" date="2018-06" db="EMBL/GenBank/DDBJ databases">
        <title>Comparative genomics reveals the genomic features of Rhizophagus irregularis, R. cerebriforme, R. diaphanum and Gigaspora rosea, and their symbiotic lifestyle signature.</title>
        <authorList>
            <person name="Morin E."/>
            <person name="San Clemente H."/>
            <person name="Chen E.C.H."/>
            <person name="De La Providencia I."/>
            <person name="Hainaut M."/>
            <person name="Kuo A."/>
            <person name="Kohler A."/>
            <person name="Murat C."/>
            <person name="Tang N."/>
            <person name="Roy S."/>
            <person name="Loubradou J."/>
            <person name="Henrissat B."/>
            <person name="Grigoriev I.V."/>
            <person name="Corradi N."/>
            <person name="Roux C."/>
            <person name="Martin F.M."/>
        </authorList>
    </citation>
    <scope>NUCLEOTIDE SEQUENCE [LARGE SCALE GENOMIC DNA]</scope>
    <source>
        <strain evidence="1 2">DAOM 194757</strain>
    </source>
</reference>
<dbReference type="PANTHER" id="PTHR14187">
    <property type="entry name" value="ALPHA KINASE/ELONGATION FACTOR 2 KINASE"/>
    <property type="match status" value="1"/>
</dbReference>
<protein>
    <submittedName>
        <fullName evidence="1">Uncharacterized protein</fullName>
    </submittedName>
</protein>
<proteinExistence type="predicted"/>
<evidence type="ECO:0000313" key="2">
    <source>
        <dbReference type="Proteomes" id="UP000266673"/>
    </source>
</evidence>